<keyword evidence="5 6" id="KW-0472">Membrane</keyword>
<evidence type="ECO:0000256" key="5">
    <source>
        <dbReference type="ARBA" id="ARBA00023136"/>
    </source>
</evidence>
<dbReference type="RefSeq" id="WP_184473623.1">
    <property type="nucleotide sequence ID" value="NZ_JACHOV010000001.1"/>
</dbReference>
<dbReference type="Pfam" id="PF00892">
    <property type="entry name" value="EamA"/>
    <property type="match status" value="2"/>
</dbReference>
<evidence type="ECO:0000256" key="6">
    <source>
        <dbReference type="SAM" id="Phobius"/>
    </source>
</evidence>
<accession>A0A840HPF5</accession>
<sequence>MMAIGLRVVAMACLAIMFAAVKLANQRGVHIMETLFYRQFLSLPLVLIWLWFGPGLASVRTGRLGAHASRTAAGLVGMVLNFFSVILLPLAEATTIGFTVPIFATILSALILKEATGIHRWGAVLAGFLGVLVMVQPGTSHFPVLGLLIAIGAALMVAIVSILLRQIGRTEAVPTTVFWFTVLSLPPLGAGMMFVAQNHDLLTWGLLTILGTAGGAGQLCLTASLRWAPVSVVTTMDYTSLLWATLFGWLIWDHWPGESTWAGAGLIVTSGLYIAWRERIRAIRPTA</sequence>
<reference evidence="8 9" key="1">
    <citation type="submission" date="2020-08" db="EMBL/GenBank/DDBJ databases">
        <title>Genomic Encyclopedia of Type Strains, Phase IV (KMG-IV): sequencing the most valuable type-strain genomes for metagenomic binning, comparative biology and taxonomic classification.</title>
        <authorList>
            <person name="Goeker M."/>
        </authorList>
    </citation>
    <scope>NUCLEOTIDE SEQUENCE [LARGE SCALE GENOMIC DNA]</scope>
    <source>
        <strain evidence="8 9">DSM 7465</strain>
    </source>
</reference>
<dbReference type="AlphaFoldDB" id="A0A840HPF5"/>
<keyword evidence="9" id="KW-1185">Reference proteome</keyword>
<feature type="transmembrane region" description="Helical" evidence="6">
    <location>
        <begin position="121"/>
        <end position="138"/>
    </location>
</feature>
<dbReference type="InterPro" id="IPR000620">
    <property type="entry name" value="EamA_dom"/>
</dbReference>
<dbReference type="Proteomes" id="UP000575068">
    <property type="component" value="Unassembled WGS sequence"/>
</dbReference>
<protein>
    <submittedName>
        <fullName evidence="8">Drug/metabolite transporter (DMT)-like permease</fullName>
    </submittedName>
</protein>
<feature type="transmembrane region" description="Helical" evidence="6">
    <location>
        <begin position="228"/>
        <end position="252"/>
    </location>
</feature>
<feature type="transmembrane region" description="Helical" evidence="6">
    <location>
        <begin position="40"/>
        <end position="59"/>
    </location>
</feature>
<evidence type="ECO:0000256" key="2">
    <source>
        <dbReference type="ARBA" id="ARBA00009853"/>
    </source>
</evidence>
<proteinExistence type="inferred from homology"/>
<feature type="domain" description="EamA" evidence="7">
    <location>
        <begin position="3"/>
        <end position="135"/>
    </location>
</feature>
<gene>
    <name evidence="8" type="ORF">HNQ99_000023</name>
</gene>
<evidence type="ECO:0000259" key="7">
    <source>
        <dbReference type="Pfam" id="PF00892"/>
    </source>
</evidence>
<comment type="similarity">
    <text evidence="2">Belongs to the drug/metabolite transporter (DMT) superfamily. 10 TMS drug/metabolite exporter (DME) (TC 2.A.7.3) family.</text>
</comment>
<name>A0A840HPF5_9SPHN</name>
<dbReference type="GO" id="GO:0016020">
    <property type="term" value="C:membrane"/>
    <property type="evidence" value="ECO:0007669"/>
    <property type="project" value="UniProtKB-SubCell"/>
</dbReference>
<feature type="transmembrane region" description="Helical" evidence="6">
    <location>
        <begin position="201"/>
        <end position="221"/>
    </location>
</feature>
<feature type="transmembrane region" description="Helical" evidence="6">
    <location>
        <begin position="96"/>
        <end position="112"/>
    </location>
</feature>
<evidence type="ECO:0000256" key="3">
    <source>
        <dbReference type="ARBA" id="ARBA00022692"/>
    </source>
</evidence>
<feature type="transmembrane region" description="Helical" evidence="6">
    <location>
        <begin position="258"/>
        <end position="276"/>
    </location>
</feature>
<dbReference type="PANTHER" id="PTHR22911">
    <property type="entry name" value="ACYL-MALONYL CONDENSING ENZYME-RELATED"/>
    <property type="match status" value="1"/>
</dbReference>
<dbReference type="PANTHER" id="PTHR22911:SF6">
    <property type="entry name" value="SOLUTE CARRIER FAMILY 35 MEMBER G1"/>
    <property type="match status" value="1"/>
</dbReference>
<evidence type="ECO:0000313" key="8">
    <source>
        <dbReference type="EMBL" id="MBB4639743.1"/>
    </source>
</evidence>
<feature type="transmembrane region" description="Helical" evidence="6">
    <location>
        <begin position="176"/>
        <end position="195"/>
    </location>
</feature>
<keyword evidence="4 6" id="KW-1133">Transmembrane helix</keyword>
<keyword evidence="3 6" id="KW-0812">Transmembrane</keyword>
<evidence type="ECO:0000313" key="9">
    <source>
        <dbReference type="Proteomes" id="UP000575068"/>
    </source>
</evidence>
<evidence type="ECO:0000256" key="4">
    <source>
        <dbReference type="ARBA" id="ARBA00022989"/>
    </source>
</evidence>
<comment type="subcellular location">
    <subcellularLocation>
        <location evidence="1">Membrane</location>
        <topology evidence="1">Multi-pass membrane protein</topology>
    </subcellularLocation>
</comment>
<feature type="transmembrane region" description="Helical" evidence="6">
    <location>
        <begin position="144"/>
        <end position="164"/>
    </location>
</feature>
<evidence type="ECO:0000256" key="1">
    <source>
        <dbReference type="ARBA" id="ARBA00004141"/>
    </source>
</evidence>
<feature type="domain" description="EamA" evidence="7">
    <location>
        <begin position="145"/>
        <end position="271"/>
    </location>
</feature>
<dbReference type="InterPro" id="IPR037185">
    <property type="entry name" value="EmrE-like"/>
</dbReference>
<dbReference type="EMBL" id="JACHOV010000001">
    <property type="protein sequence ID" value="MBB4639743.1"/>
    <property type="molecule type" value="Genomic_DNA"/>
</dbReference>
<dbReference type="SUPFAM" id="SSF103481">
    <property type="entry name" value="Multidrug resistance efflux transporter EmrE"/>
    <property type="match status" value="2"/>
</dbReference>
<comment type="caution">
    <text evidence="8">The sequence shown here is derived from an EMBL/GenBank/DDBJ whole genome shotgun (WGS) entry which is preliminary data.</text>
</comment>
<feature type="transmembrane region" description="Helical" evidence="6">
    <location>
        <begin position="71"/>
        <end position="90"/>
    </location>
</feature>
<organism evidence="8 9">
    <name type="scientific">Rhizorhapis suberifaciens</name>
    <name type="common">corky root of lettuce</name>
    <dbReference type="NCBI Taxonomy" id="13656"/>
    <lineage>
        <taxon>Bacteria</taxon>
        <taxon>Pseudomonadati</taxon>
        <taxon>Pseudomonadota</taxon>
        <taxon>Alphaproteobacteria</taxon>
        <taxon>Sphingomonadales</taxon>
        <taxon>Sphingomonadaceae</taxon>
        <taxon>Rhizorhapis</taxon>
    </lineage>
</organism>